<dbReference type="SUPFAM" id="SSF81342">
    <property type="entry name" value="Transmembrane di-heme cytochromes"/>
    <property type="match status" value="1"/>
</dbReference>
<accession>A0A2I0CRG0</accession>
<gene>
    <name evidence="8" type="ORF">CW360_06170</name>
</gene>
<evidence type="ECO:0000259" key="7">
    <source>
        <dbReference type="Pfam" id="PF01292"/>
    </source>
</evidence>
<protein>
    <submittedName>
        <fullName evidence="8">Cytochrome B</fullName>
    </submittedName>
</protein>
<dbReference type="RefSeq" id="WP_101193100.1">
    <property type="nucleotide sequence ID" value="NZ_JAYRKZ010000017.1"/>
</dbReference>
<keyword evidence="3 6" id="KW-0812">Transmembrane</keyword>
<dbReference type="Gene3D" id="1.20.950.20">
    <property type="entry name" value="Transmembrane di-heme cytochromes, Chain C"/>
    <property type="match status" value="1"/>
</dbReference>
<comment type="caution">
    <text evidence="8">The sequence shown here is derived from an EMBL/GenBank/DDBJ whole genome shotgun (WGS) entry which is preliminary data.</text>
</comment>
<dbReference type="GO" id="GO:0020037">
    <property type="term" value="F:heme binding"/>
    <property type="evidence" value="ECO:0007669"/>
    <property type="project" value="TreeGrafter"/>
</dbReference>
<dbReference type="PANTHER" id="PTHR30485:SF2">
    <property type="entry name" value="BLL0597 PROTEIN"/>
    <property type="match status" value="1"/>
</dbReference>
<evidence type="ECO:0000256" key="3">
    <source>
        <dbReference type="ARBA" id="ARBA00022692"/>
    </source>
</evidence>
<organism evidence="8 9">
    <name type="scientific">Pseudomonas fluvialis</name>
    <dbReference type="NCBI Taxonomy" id="1793966"/>
    <lineage>
        <taxon>Bacteria</taxon>
        <taxon>Pseudomonadati</taxon>
        <taxon>Pseudomonadota</taxon>
        <taxon>Gammaproteobacteria</taxon>
        <taxon>Pseudomonadales</taxon>
        <taxon>Pseudomonadaceae</taxon>
        <taxon>Pseudomonas</taxon>
    </lineage>
</organism>
<feature type="transmembrane region" description="Helical" evidence="6">
    <location>
        <begin position="193"/>
        <end position="210"/>
    </location>
</feature>
<evidence type="ECO:0000256" key="6">
    <source>
        <dbReference type="SAM" id="Phobius"/>
    </source>
</evidence>
<evidence type="ECO:0000313" key="9">
    <source>
        <dbReference type="Proteomes" id="UP000242861"/>
    </source>
</evidence>
<feature type="transmembrane region" description="Helical" evidence="6">
    <location>
        <begin position="93"/>
        <end position="115"/>
    </location>
</feature>
<dbReference type="GO" id="GO:0005886">
    <property type="term" value="C:plasma membrane"/>
    <property type="evidence" value="ECO:0007669"/>
    <property type="project" value="UniProtKB-SubCell"/>
</dbReference>
<evidence type="ECO:0000256" key="2">
    <source>
        <dbReference type="ARBA" id="ARBA00022475"/>
    </source>
</evidence>
<keyword evidence="4 6" id="KW-1133">Transmembrane helix</keyword>
<feature type="transmembrane region" description="Helical" evidence="6">
    <location>
        <begin position="146"/>
        <end position="164"/>
    </location>
</feature>
<dbReference type="InterPro" id="IPR051542">
    <property type="entry name" value="Hydrogenase_cytochrome"/>
</dbReference>
<feature type="transmembrane region" description="Helical" evidence="6">
    <location>
        <begin position="14"/>
        <end position="32"/>
    </location>
</feature>
<proteinExistence type="predicted"/>
<dbReference type="PANTHER" id="PTHR30485">
    <property type="entry name" value="NI/FE-HYDROGENASE 1 B-TYPE CYTOCHROME SUBUNIT"/>
    <property type="match status" value="1"/>
</dbReference>
<sequence>MQDSFRLWDWPLRLFHWLLAGSVTAALLTGWLGGSLMPWHARLGSLVLGLLVFRLVWGLCGSTYARWGYILRSLAGLPRYLRGQWQAAGHNPLGVLSLLAMLGLLFAQVLSGLLATDDIATHGPLQPLVSAATSDWLSGLHRQGKWWLLALIGLHVTAIGFYALRGKPLWRAMLSGRARREHAQQADARGGRWPVALLALLLAVAVVWAVERLPAHFMPAPAAAAPALAW</sequence>
<comment type="subcellular location">
    <subcellularLocation>
        <location evidence="1">Cell membrane</location>
        <topology evidence="1">Multi-pass membrane protein</topology>
    </subcellularLocation>
</comment>
<dbReference type="InterPro" id="IPR016174">
    <property type="entry name" value="Di-haem_cyt_TM"/>
</dbReference>
<dbReference type="GO" id="GO:0009055">
    <property type="term" value="F:electron transfer activity"/>
    <property type="evidence" value="ECO:0007669"/>
    <property type="project" value="InterPro"/>
</dbReference>
<evidence type="ECO:0000256" key="5">
    <source>
        <dbReference type="ARBA" id="ARBA00023136"/>
    </source>
</evidence>
<keyword evidence="5 6" id="KW-0472">Membrane</keyword>
<dbReference type="Proteomes" id="UP000242861">
    <property type="component" value="Unassembled WGS sequence"/>
</dbReference>
<feature type="domain" description="Cytochrome b561 bacterial/Ni-hydrogenase" evidence="7">
    <location>
        <begin position="8"/>
        <end position="176"/>
    </location>
</feature>
<reference evidence="9" key="1">
    <citation type="submission" date="2017-12" db="EMBL/GenBank/DDBJ databases">
        <authorList>
            <person name="Yu X.-Y."/>
        </authorList>
    </citation>
    <scope>NUCLEOTIDE SEQUENCE [LARGE SCALE GENOMIC DNA]</scope>
    <source>
        <strain evidence="9">ZYSR67-Z</strain>
    </source>
</reference>
<dbReference type="AlphaFoldDB" id="A0A2I0CRG0"/>
<keyword evidence="2" id="KW-1003">Cell membrane</keyword>
<dbReference type="EMBL" id="PIYS01000008">
    <property type="protein sequence ID" value="PKF71756.1"/>
    <property type="molecule type" value="Genomic_DNA"/>
</dbReference>
<name>A0A2I0CRG0_9PSED</name>
<dbReference type="GO" id="GO:0022904">
    <property type="term" value="P:respiratory electron transport chain"/>
    <property type="evidence" value="ECO:0007669"/>
    <property type="project" value="InterPro"/>
</dbReference>
<dbReference type="InterPro" id="IPR011577">
    <property type="entry name" value="Cyt_b561_bac/Ni-Hgenase"/>
</dbReference>
<evidence type="ECO:0000313" key="8">
    <source>
        <dbReference type="EMBL" id="PKF71756.1"/>
    </source>
</evidence>
<evidence type="ECO:0000256" key="1">
    <source>
        <dbReference type="ARBA" id="ARBA00004651"/>
    </source>
</evidence>
<dbReference type="Pfam" id="PF01292">
    <property type="entry name" value="Ni_hydr_CYTB"/>
    <property type="match status" value="1"/>
</dbReference>
<evidence type="ECO:0000256" key="4">
    <source>
        <dbReference type="ARBA" id="ARBA00022989"/>
    </source>
</evidence>